<evidence type="ECO:0000256" key="1">
    <source>
        <dbReference type="ARBA" id="ARBA00001452"/>
    </source>
</evidence>
<keyword evidence="10" id="KW-0961">Cell wall biogenesis/degradation</keyword>
<dbReference type="PIRSF" id="PIRSF016302">
    <property type="entry name" value="Man_a_manosd"/>
    <property type="match status" value="1"/>
</dbReference>
<keyword evidence="7 12" id="KW-0472">Membrane</keyword>
<comment type="subcellular location">
    <subcellularLocation>
        <location evidence="2">Endomembrane system</location>
    </subcellularLocation>
</comment>
<keyword evidence="5 13" id="KW-0732">Signal</keyword>
<dbReference type="Pfam" id="PF03663">
    <property type="entry name" value="Glyco_hydro_76"/>
    <property type="match status" value="1"/>
</dbReference>
<protein>
    <recommendedName>
        <fullName evidence="4 11">Mannan endo-1,6-alpha-mannosidase</fullName>
        <ecNumber evidence="4 11">3.2.1.101</ecNumber>
    </recommendedName>
</protein>
<evidence type="ECO:0000256" key="4">
    <source>
        <dbReference type="ARBA" id="ARBA00012350"/>
    </source>
</evidence>
<sequence length="456" mass="51075">MTRLSSILGLVAPIFMAATPATALDMDFTDTTSRNEGLYLIAKGLMDYYTGNDTGQSPGMFSNPYYWWEAGAAWNSMLDYWFYTGNDTWNDVLKTSLLYQIGDDWNYMPSNQTTTEGNDDQGFWGITVMAAAEKNFSNPSSEWPSWAYLAQAVFNTMAWRWDTTYCNGGLRWQIFTWNNGYNYKNTVSNGCLFHMAARLARYTSNETYVQWAEKVWDWVTDVGYINTSSSTAWPVYDGGYISDNCTDVSNLEWTYNSGLFIAGAAYLYNHTGDQKWLTRLESVWGRSKVFFMANTNVMYEAACQPTLRCNNDQRSFKAIFSRFLGLASLMAPPLNDEIQSYLSASTPYVLQSCSGGSDGHTCGLDWSYSGWDGYYGLGEQMSALEVLLNRLVWTKPGPLTLTSGATSEQNSSAGSSLTTATVSNDIVVESKDRIGAGFITAFVLILLLISAWWMII</sequence>
<keyword evidence="6 11" id="KW-0378">Hydrolase</keyword>
<dbReference type="PANTHER" id="PTHR12145">
    <property type="entry name" value="MANNAN ENDO-1,6-ALPHA-MANNOSIDASE DCW1"/>
    <property type="match status" value="1"/>
</dbReference>
<gene>
    <name evidence="14" type="ORF">SAPINGB_P006044</name>
</gene>
<evidence type="ECO:0000256" key="10">
    <source>
        <dbReference type="ARBA" id="ARBA00023316"/>
    </source>
</evidence>
<dbReference type="FunFam" id="1.50.10.20:FF:000006">
    <property type="entry name" value="Mannan endo-1,6-alpha-mannosidase"/>
    <property type="match status" value="1"/>
</dbReference>
<evidence type="ECO:0000256" key="8">
    <source>
        <dbReference type="ARBA" id="ARBA00023180"/>
    </source>
</evidence>
<dbReference type="GO" id="GO:0007117">
    <property type="term" value="P:budding cell bud growth"/>
    <property type="evidence" value="ECO:0007669"/>
    <property type="project" value="TreeGrafter"/>
</dbReference>
<dbReference type="GO" id="GO:0008496">
    <property type="term" value="F:mannan endo-1,6-alpha-mannosidase activity"/>
    <property type="evidence" value="ECO:0007669"/>
    <property type="project" value="UniProtKB-UniRule"/>
</dbReference>
<evidence type="ECO:0000256" key="13">
    <source>
        <dbReference type="SAM" id="SignalP"/>
    </source>
</evidence>
<comment type="catalytic activity">
    <reaction evidence="1 11">
        <text>Random hydrolysis of (1-&gt;6)-alpha-D-mannosidic linkages in unbranched (1-&gt;6)-mannans.</text>
        <dbReference type="EC" id="3.2.1.101"/>
    </reaction>
</comment>
<dbReference type="SUPFAM" id="SSF48208">
    <property type="entry name" value="Six-hairpin glycosidases"/>
    <property type="match status" value="1"/>
</dbReference>
<dbReference type="GeneID" id="43584858"/>
<dbReference type="EMBL" id="CABVLU010000005">
    <property type="protein sequence ID" value="VVT58114.1"/>
    <property type="molecule type" value="Genomic_DNA"/>
</dbReference>
<evidence type="ECO:0000256" key="11">
    <source>
        <dbReference type="PIRNR" id="PIRNR016302"/>
    </source>
</evidence>
<feature type="chain" id="PRO_5022966475" description="Mannan endo-1,6-alpha-mannosidase" evidence="13">
    <location>
        <begin position="24"/>
        <end position="456"/>
    </location>
</feature>
<name>A0A5E8C2Y6_9ASCO</name>
<dbReference type="GO" id="GO:0009272">
    <property type="term" value="P:fungal-type cell wall biogenesis"/>
    <property type="evidence" value="ECO:0007669"/>
    <property type="project" value="TreeGrafter"/>
</dbReference>
<evidence type="ECO:0000313" key="14">
    <source>
        <dbReference type="EMBL" id="VVT58114.1"/>
    </source>
</evidence>
<comment type="similarity">
    <text evidence="3 11">Belongs to the glycosyl hydrolase 76 family.</text>
</comment>
<evidence type="ECO:0000256" key="7">
    <source>
        <dbReference type="ARBA" id="ARBA00023136"/>
    </source>
</evidence>
<dbReference type="PANTHER" id="PTHR12145:SF36">
    <property type="entry name" value="MANNAN ENDO-1,6-ALPHA-MANNOSIDASE DCW1"/>
    <property type="match status" value="1"/>
</dbReference>
<feature type="transmembrane region" description="Helical" evidence="12">
    <location>
        <begin position="434"/>
        <end position="455"/>
    </location>
</feature>
<keyword evidence="12" id="KW-0812">Transmembrane</keyword>
<dbReference type="Proteomes" id="UP000398389">
    <property type="component" value="Unassembled WGS sequence"/>
</dbReference>
<evidence type="ECO:0000256" key="2">
    <source>
        <dbReference type="ARBA" id="ARBA00004308"/>
    </source>
</evidence>
<dbReference type="GO" id="GO:0012505">
    <property type="term" value="C:endomembrane system"/>
    <property type="evidence" value="ECO:0007669"/>
    <property type="project" value="UniProtKB-SubCell"/>
</dbReference>
<dbReference type="OrthoDB" id="4187847at2759"/>
<dbReference type="Gene3D" id="1.50.10.20">
    <property type="match status" value="1"/>
</dbReference>
<keyword evidence="12" id="KW-1133">Transmembrane helix</keyword>
<keyword evidence="8" id="KW-0325">Glycoprotein</keyword>
<dbReference type="GO" id="GO:0071555">
    <property type="term" value="P:cell wall organization"/>
    <property type="evidence" value="ECO:0007669"/>
    <property type="project" value="UniProtKB-KW"/>
</dbReference>
<evidence type="ECO:0000256" key="3">
    <source>
        <dbReference type="ARBA" id="ARBA00009699"/>
    </source>
</evidence>
<dbReference type="InterPro" id="IPR005198">
    <property type="entry name" value="Glyco_hydro_76"/>
</dbReference>
<accession>A0A5E8C2Y6</accession>
<evidence type="ECO:0000256" key="6">
    <source>
        <dbReference type="ARBA" id="ARBA00022801"/>
    </source>
</evidence>
<dbReference type="InterPro" id="IPR008928">
    <property type="entry name" value="6-hairpin_glycosidase_sf"/>
</dbReference>
<reference evidence="14 15" key="1">
    <citation type="submission" date="2019-09" db="EMBL/GenBank/DDBJ databases">
        <authorList>
            <person name="Brejova B."/>
        </authorList>
    </citation>
    <scope>NUCLEOTIDE SEQUENCE [LARGE SCALE GENOMIC DNA]</scope>
</reference>
<evidence type="ECO:0000256" key="9">
    <source>
        <dbReference type="ARBA" id="ARBA00023295"/>
    </source>
</evidence>
<evidence type="ECO:0000256" key="12">
    <source>
        <dbReference type="SAM" id="Phobius"/>
    </source>
</evidence>
<keyword evidence="15" id="KW-1185">Reference proteome</keyword>
<evidence type="ECO:0000256" key="5">
    <source>
        <dbReference type="ARBA" id="ARBA00022729"/>
    </source>
</evidence>
<keyword evidence="9 11" id="KW-0326">Glycosidase</keyword>
<organism evidence="14 15">
    <name type="scientific">Magnusiomyces paraingens</name>
    <dbReference type="NCBI Taxonomy" id="2606893"/>
    <lineage>
        <taxon>Eukaryota</taxon>
        <taxon>Fungi</taxon>
        <taxon>Dikarya</taxon>
        <taxon>Ascomycota</taxon>
        <taxon>Saccharomycotina</taxon>
        <taxon>Dipodascomycetes</taxon>
        <taxon>Dipodascales</taxon>
        <taxon>Dipodascaceae</taxon>
        <taxon>Magnusiomyces</taxon>
    </lineage>
</organism>
<proteinExistence type="inferred from homology"/>
<dbReference type="RefSeq" id="XP_031856649.1">
    <property type="nucleotide sequence ID" value="XM_032000758.1"/>
</dbReference>
<dbReference type="AlphaFoldDB" id="A0A5E8C2Y6"/>
<feature type="signal peptide" evidence="13">
    <location>
        <begin position="1"/>
        <end position="23"/>
    </location>
</feature>
<dbReference type="InterPro" id="IPR014480">
    <property type="entry name" value="Mannan-1_6-alpha_mannosidase"/>
</dbReference>
<dbReference type="GO" id="GO:0016052">
    <property type="term" value="P:carbohydrate catabolic process"/>
    <property type="evidence" value="ECO:0007669"/>
    <property type="project" value="InterPro"/>
</dbReference>
<evidence type="ECO:0000313" key="15">
    <source>
        <dbReference type="Proteomes" id="UP000398389"/>
    </source>
</evidence>
<dbReference type="EC" id="3.2.1.101" evidence="4 11"/>